<name>A0A4R2BFW1_9BACI</name>
<proteinExistence type="predicted"/>
<dbReference type="EMBL" id="SLVV01000005">
    <property type="protein sequence ID" value="TCN25393.1"/>
    <property type="molecule type" value="Genomic_DNA"/>
</dbReference>
<organism evidence="1 2">
    <name type="scientific">Mesobacillus foraminis</name>
    <dbReference type="NCBI Taxonomy" id="279826"/>
    <lineage>
        <taxon>Bacteria</taxon>
        <taxon>Bacillati</taxon>
        <taxon>Bacillota</taxon>
        <taxon>Bacilli</taxon>
        <taxon>Bacillales</taxon>
        <taxon>Bacillaceae</taxon>
        <taxon>Mesobacillus</taxon>
    </lineage>
</organism>
<dbReference type="RefSeq" id="WP_132005035.1">
    <property type="nucleotide sequence ID" value="NZ_JABUHM010000003.1"/>
</dbReference>
<sequence length="75" mass="8868">MRVNLTLVDGTSITNVYISKENRRMSEWPYLTKEGIRRALSRLPQDSKFFCYQNEFLLGKLPVNRVKEYQIINAN</sequence>
<dbReference type="AlphaFoldDB" id="A0A4R2BFW1"/>
<protein>
    <submittedName>
        <fullName evidence="1">Uncharacterized protein</fullName>
    </submittedName>
</protein>
<reference evidence="1 2" key="1">
    <citation type="journal article" date="2015" name="Stand. Genomic Sci.">
        <title>Genomic Encyclopedia of Bacterial and Archaeal Type Strains, Phase III: the genomes of soil and plant-associated and newly described type strains.</title>
        <authorList>
            <person name="Whitman W.B."/>
            <person name="Woyke T."/>
            <person name="Klenk H.P."/>
            <person name="Zhou Y."/>
            <person name="Lilburn T.G."/>
            <person name="Beck B.J."/>
            <person name="De Vos P."/>
            <person name="Vandamme P."/>
            <person name="Eisen J.A."/>
            <person name="Garrity G."/>
            <person name="Hugenholtz P."/>
            <person name="Kyrpides N.C."/>
        </authorList>
    </citation>
    <scope>NUCLEOTIDE SEQUENCE [LARGE SCALE GENOMIC DNA]</scope>
    <source>
        <strain evidence="1 2">CV53</strain>
    </source>
</reference>
<comment type="caution">
    <text evidence="1">The sequence shown here is derived from an EMBL/GenBank/DDBJ whole genome shotgun (WGS) entry which is preliminary data.</text>
</comment>
<dbReference type="Proteomes" id="UP000295689">
    <property type="component" value="Unassembled WGS sequence"/>
</dbReference>
<evidence type="ECO:0000313" key="1">
    <source>
        <dbReference type="EMBL" id="TCN25393.1"/>
    </source>
</evidence>
<evidence type="ECO:0000313" key="2">
    <source>
        <dbReference type="Proteomes" id="UP000295689"/>
    </source>
</evidence>
<keyword evidence="2" id="KW-1185">Reference proteome</keyword>
<gene>
    <name evidence="1" type="ORF">EV146_10549</name>
</gene>
<accession>A0A4R2BFW1</accession>